<dbReference type="PANTHER" id="PTHR32468:SF120">
    <property type="entry name" value="CATION_H+ EXCHANGER 3"/>
    <property type="match status" value="1"/>
</dbReference>
<reference evidence="6" key="3">
    <citation type="submission" date="2018-07" db="EMBL/GenBank/DDBJ databases">
        <title>WGS assembly of Glycine max.</title>
        <authorList>
            <person name="Schmutz J."/>
            <person name="Cannon S."/>
            <person name="Schlueter J."/>
            <person name="Ma J."/>
            <person name="Mitros T."/>
            <person name="Nelson W."/>
            <person name="Hyten D."/>
            <person name="Song Q."/>
            <person name="Thelen J."/>
            <person name="Cheng J."/>
            <person name="Xu D."/>
            <person name="Hellsten U."/>
            <person name="May G."/>
            <person name="Yu Y."/>
            <person name="Sakurai T."/>
            <person name="Umezawa T."/>
            <person name="Bhattacharyya M."/>
            <person name="Sandhu D."/>
            <person name="Valliyodan B."/>
            <person name="Lindquist E."/>
            <person name="Peto M."/>
            <person name="Grant D."/>
            <person name="Shu S."/>
            <person name="Goodstein D."/>
            <person name="Barry K."/>
            <person name="Futrell-Griggs M."/>
            <person name="Abernathy B."/>
            <person name="Du J."/>
            <person name="Tian Z."/>
            <person name="Zhu L."/>
            <person name="Gill N."/>
            <person name="Joshi T."/>
            <person name="Libault M."/>
            <person name="Sethuraman A."/>
            <person name="Zhang X."/>
            <person name="Shinozaki K."/>
            <person name="Nguyen H."/>
            <person name="Wing R."/>
            <person name="Cregan P."/>
            <person name="Specht J."/>
            <person name="Grimwood J."/>
            <person name="Rokhsar D."/>
            <person name="Stacey G."/>
            <person name="Shoemaker R."/>
            <person name="Jackson S."/>
        </authorList>
    </citation>
    <scope>NUCLEOTIDE SEQUENCE</scope>
    <source>
        <tissue evidence="6">Callus</tissue>
    </source>
</reference>
<dbReference type="PANTHER" id="PTHR32468">
    <property type="entry name" value="CATION/H + ANTIPORTER"/>
    <property type="match status" value="1"/>
</dbReference>
<evidence type="ECO:0000256" key="3">
    <source>
        <dbReference type="ARBA" id="ARBA00022958"/>
    </source>
</evidence>
<reference evidence="7" key="2">
    <citation type="submission" date="2018-02" db="UniProtKB">
        <authorList>
            <consortium name="EnsemblPlants"/>
        </authorList>
    </citation>
    <scope>IDENTIFICATION</scope>
    <source>
        <strain evidence="7">Williams 82</strain>
    </source>
</reference>
<evidence type="ECO:0000313" key="8">
    <source>
        <dbReference type="Proteomes" id="UP000008827"/>
    </source>
</evidence>
<evidence type="ECO:0000313" key="7">
    <source>
        <dbReference type="EnsemblPlants" id="KRH42790"/>
    </source>
</evidence>
<feature type="domain" description="Cation/H(+) antiporter central" evidence="5">
    <location>
        <begin position="165"/>
        <end position="258"/>
    </location>
</feature>
<dbReference type="InParanoid" id="A0A0R0IK93"/>
<dbReference type="GO" id="GO:0098662">
    <property type="term" value="P:inorganic cation transmembrane transport"/>
    <property type="evidence" value="ECO:0000318"/>
    <property type="project" value="GO_Central"/>
</dbReference>
<dbReference type="OMA" id="HKTHHAS"/>
<reference evidence="6 7" key="1">
    <citation type="journal article" date="2010" name="Nature">
        <title>Genome sequence of the palaeopolyploid soybean.</title>
        <authorList>
            <person name="Schmutz J."/>
            <person name="Cannon S.B."/>
            <person name="Schlueter J."/>
            <person name="Ma J."/>
            <person name="Mitros T."/>
            <person name="Nelson W."/>
            <person name="Hyten D.L."/>
            <person name="Song Q."/>
            <person name="Thelen J.J."/>
            <person name="Cheng J."/>
            <person name="Xu D."/>
            <person name="Hellsten U."/>
            <person name="May G.D."/>
            <person name="Yu Y."/>
            <person name="Sakurai T."/>
            <person name="Umezawa T."/>
            <person name="Bhattacharyya M.K."/>
            <person name="Sandhu D."/>
            <person name="Valliyodan B."/>
            <person name="Lindquist E."/>
            <person name="Peto M."/>
            <person name="Grant D."/>
            <person name="Shu S."/>
            <person name="Goodstein D."/>
            <person name="Barry K."/>
            <person name="Futrell-Griggs M."/>
            <person name="Abernathy B."/>
            <person name="Du J."/>
            <person name="Tian Z."/>
            <person name="Zhu L."/>
            <person name="Gill N."/>
            <person name="Joshi T."/>
            <person name="Libault M."/>
            <person name="Sethuraman A."/>
            <person name="Zhang X.-C."/>
            <person name="Shinozaki K."/>
            <person name="Nguyen H.T."/>
            <person name="Wing R.A."/>
            <person name="Cregan P."/>
            <person name="Specht J."/>
            <person name="Grimwood J."/>
            <person name="Rokhsar D."/>
            <person name="Stacey G."/>
            <person name="Shoemaker R.C."/>
            <person name="Jackson S.A."/>
        </authorList>
    </citation>
    <scope>NUCLEOTIDE SEQUENCE</scope>
    <source>
        <strain evidence="7">cv. Williams 82</strain>
        <tissue evidence="6">Callus</tissue>
    </source>
</reference>
<dbReference type="GO" id="GO:0006885">
    <property type="term" value="P:regulation of pH"/>
    <property type="evidence" value="ECO:0000318"/>
    <property type="project" value="GO_Central"/>
</dbReference>
<sequence length="399" mass="44602">MNLSANETLFLSVDKIKFLTYNVCIVVPPNIVSDGLWGGQLNGRTPLKSSLPLFELQVLVIFSITQICQFLLKSFDFPQFIPQMITISGPTYGVMMINIMVIASIVKWSVKLIYDPSRKYAGYPKRNIASLKPDSELRVVACLHKTHHASAVKDCLDLCCPTTEDPNYDIILAFDLYEHDNMGAVTAHVYTAISPPSLMHEDVCHLALDKVASIIILPFHLRWSGDGAIESDYKNARALNCKLLEIAPCSVGILVGRSAIHCDSFIQVAMIFLGGNDDREALCLAKRVTRNPRVNLVVYHLVPKEQTPDVEYIQDKEALKHVMKPHLGNVSYQKVMVNVNEHHYFIVGRRHELDSPQTVGLTTWSEFSEFGVIGDLLASSDFQSRACVLVVQQQVKETS</sequence>
<dbReference type="AlphaFoldDB" id="A0A0R0IK93"/>
<keyword evidence="4" id="KW-0406">Ion transport</keyword>
<evidence type="ECO:0000256" key="2">
    <source>
        <dbReference type="ARBA" id="ARBA00022538"/>
    </source>
</evidence>
<dbReference type="Pfam" id="PF23256">
    <property type="entry name" value="CHX17_2nd"/>
    <property type="match status" value="1"/>
</dbReference>
<dbReference type="GO" id="GO:0012505">
    <property type="term" value="C:endomembrane system"/>
    <property type="evidence" value="ECO:0000318"/>
    <property type="project" value="GO_Central"/>
</dbReference>
<dbReference type="InterPro" id="IPR050794">
    <property type="entry name" value="CPA2_transporter"/>
</dbReference>
<dbReference type="InterPro" id="IPR057291">
    <property type="entry name" value="CHX17_2nd"/>
</dbReference>
<organism evidence="6">
    <name type="scientific">Glycine max</name>
    <name type="common">Soybean</name>
    <name type="synonym">Glycine hispida</name>
    <dbReference type="NCBI Taxonomy" id="3847"/>
    <lineage>
        <taxon>Eukaryota</taxon>
        <taxon>Viridiplantae</taxon>
        <taxon>Streptophyta</taxon>
        <taxon>Embryophyta</taxon>
        <taxon>Tracheophyta</taxon>
        <taxon>Spermatophyta</taxon>
        <taxon>Magnoliopsida</taxon>
        <taxon>eudicotyledons</taxon>
        <taxon>Gunneridae</taxon>
        <taxon>Pentapetalae</taxon>
        <taxon>rosids</taxon>
        <taxon>fabids</taxon>
        <taxon>Fabales</taxon>
        <taxon>Fabaceae</taxon>
        <taxon>Papilionoideae</taxon>
        <taxon>50 kb inversion clade</taxon>
        <taxon>NPAAA clade</taxon>
        <taxon>indigoferoid/millettioid clade</taxon>
        <taxon>Phaseoleae</taxon>
        <taxon>Glycine</taxon>
        <taxon>Glycine subgen. Soja</taxon>
    </lineage>
</organism>
<evidence type="ECO:0000259" key="5">
    <source>
        <dbReference type="Pfam" id="PF23256"/>
    </source>
</evidence>
<evidence type="ECO:0000313" key="6">
    <source>
        <dbReference type="EMBL" id="KRH42790.1"/>
    </source>
</evidence>
<evidence type="ECO:0000256" key="4">
    <source>
        <dbReference type="ARBA" id="ARBA00023065"/>
    </source>
</evidence>
<dbReference type="ExpressionAtlas" id="A0A0R0IK93">
    <property type="expression patterns" value="baseline and differential"/>
</dbReference>
<dbReference type="EnsemblPlants" id="KRH42790">
    <property type="protein sequence ID" value="KRH42790"/>
    <property type="gene ID" value="GLYMA_08G111300"/>
</dbReference>
<keyword evidence="2" id="KW-0633">Potassium transport</keyword>
<keyword evidence="1" id="KW-0813">Transport</keyword>
<name>A0A0R0IK93_SOYBN</name>
<gene>
    <name evidence="6" type="ORF">GLYMA_08G111300</name>
</gene>
<keyword evidence="8" id="KW-1185">Reference proteome</keyword>
<evidence type="ECO:0000256" key="1">
    <source>
        <dbReference type="ARBA" id="ARBA00022448"/>
    </source>
</evidence>
<proteinExistence type="predicted"/>
<protein>
    <recommendedName>
        <fullName evidence="5">Cation/H(+) antiporter central domain-containing protein</fullName>
    </recommendedName>
</protein>
<dbReference type="Gramene" id="KRH42790">
    <property type="protein sequence ID" value="KRH42790"/>
    <property type="gene ID" value="GLYMA_08G111300"/>
</dbReference>
<keyword evidence="3" id="KW-0630">Potassium</keyword>
<dbReference type="GO" id="GO:0006813">
    <property type="term" value="P:potassium ion transport"/>
    <property type="evidence" value="ECO:0007669"/>
    <property type="project" value="UniProtKB-KW"/>
</dbReference>
<dbReference type="EMBL" id="CM000841">
    <property type="protein sequence ID" value="KRH42790.1"/>
    <property type="molecule type" value="Genomic_DNA"/>
</dbReference>
<dbReference type="Proteomes" id="UP000008827">
    <property type="component" value="Chromosome 8"/>
</dbReference>
<accession>A0A0R0IK93</accession>